<comment type="subcellular location">
    <subcellularLocation>
        <location evidence="1">Cell membrane</location>
        <topology evidence="1">Multi-pass membrane protein</topology>
    </subcellularLocation>
</comment>
<dbReference type="Gene3D" id="1.20.1250.20">
    <property type="entry name" value="MFS general substrate transporter like domains"/>
    <property type="match status" value="1"/>
</dbReference>
<feature type="domain" description="Major facilitator superfamily (MFS) profile" evidence="7">
    <location>
        <begin position="27"/>
        <end position="457"/>
    </location>
</feature>
<dbReference type="GO" id="GO:0005886">
    <property type="term" value="C:plasma membrane"/>
    <property type="evidence" value="ECO:0007669"/>
    <property type="project" value="UniProtKB-SubCell"/>
</dbReference>
<dbReference type="PANTHER" id="PTHR23513">
    <property type="entry name" value="INTEGRAL MEMBRANE EFFLUX PROTEIN-RELATED"/>
    <property type="match status" value="1"/>
</dbReference>
<protein>
    <submittedName>
        <fullName evidence="8">MFS transporter</fullName>
    </submittedName>
</protein>
<evidence type="ECO:0000313" key="9">
    <source>
        <dbReference type="Proteomes" id="UP000290365"/>
    </source>
</evidence>
<dbReference type="PROSITE" id="PS50850">
    <property type="entry name" value="MFS"/>
    <property type="match status" value="1"/>
</dbReference>
<keyword evidence="9" id="KW-1185">Reference proteome</keyword>
<feature type="transmembrane region" description="Helical" evidence="6">
    <location>
        <begin position="433"/>
        <end position="453"/>
    </location>
</feature>
<feature type="transmembrane region" description="Helical" evidence="6">
    <location>
        <begin position="299"/>
        <end position="319"/>
    </location>
</feature>
<dbReference type="KEGG" id="kbs:EPA93_45995"/>
<dbReference type="AlphaFoldDB" id="A0A4P6K3S9"/>
<feature type="transmembrane region" description="Helical" evidence="6">
    <location>
        <begin position="136"/>
        <end position="162"/>
    </location>
</feature>
<dbReference type="SUPFAM" id="SSF103473">
    <property type="entry name" value="MFS general substrate transporter"/>
    <property type="match status" value="1"/>
</dbReference>
<feature type="transmembrane region" description="Helical" evidence="6">
    <location>
        <begin position="353"/>
        <end position="378"/>
    </location>
</feature>
<feature type="transmembrane region" description="Helical" evidence="6">
    <location>
        <begin position="65"/>
        <end position="85"/>
    </location>
</feature>
<name>A0A4P6K3S9_KTERU</name>
<evidence type="ECO:0000256" key="1">
    <source>
        <dbReference type="ARBA" id="ARBA00004651"/>
    </source>
</evidence>
<dbReference type="EMBL" id="CP035758">
    <property type="protein sequence ID" value="QBD82928.1"/>
    <property type="molecule type" value="Genomic_DNA"/>
</dbReference>
<feature type="transmembrane region" description="Helical" evidence="6">
    <location>
        <begin position="390"/>
        <end position="413"/>
    </location>
</feature>
<evidence type="ECO:0000256" key="6">
    <source>
        <dbReference type="SAM" id="Phobius"/>
    </source>
</evidence>
<feature type="transmembrane region" description="Helical" evidence="6">
    <location>
        <begin position="191"/>
        <end position="221"/>
    </location>
</feature>
<proteinExistence type="predicted"/>
<evidence type="ECO:0000256" key="5">
    <source>
        <dbReference type="ARBA" id="ARBA00023136"/>
    </source>
</evidence>
<dbReference type="InterPro" id="IPR020846">
    <property type="entry name" value="MFS_dom"/>
</dbReference>
<evidence type="ECO:0000256" key="3">
    <source>
        <dbReference type="ARBA" id="ARBA00022692"/>
    </source>
</evidence>
<evidence type="ECO:0000256" key="4">
    <source>
        <dbReference type="ARBA" id="ARBA00022989"/>
    </source>
</evidence>
<evidence type="ECO:0000256" key="2">
    <source>
        <dbReference type="ARBA" id="ARBA00022475"/>
    </source>
</evidence>
<feature type="transmembrane region" description="Helical" evidence="6">
    <location>
        <begin position="105"/>
        <end position="124"/>
    </location>
</feature>
<organism evidence="8 9">
    <name type="scientific">Ktedonosporobacter rubrisoli</name>
    <dbReference type="NCBI Taxonomy" id="2509675"/>
    <lineage>
        <taxon>Bacteria</taxon>
        <taxon>Bacillati</taxon>
        <taxon>Chloroflexota</taxon>
        <taxon>Ktedonobacteria</taxon>
        <taxon>Ktedonobacterales</taxon>
        <taxon>Ktedonosporobacteraceae</taxon>
        <taxon>Ktedonosporobacter</taxon>
    </lineage>
</organism>
<feature type="transmembrane region" description="Helical" evidence="6">
    <location>
        <begin position="29"/>
        <end position="53"/>
    </location>
</feature>
<sequence length="695" mass="75209">MDTTVSVSAEPEKKPPTLFERLLINRNYAFMWVGMATSRLGNVVFDTALLLWVATTLARNAPWSAFAVGALIFIPQIVALLMGTFAGVLVDRWDKRRTLLWMDGARIFIVLALIPASGLFHLPFPSGSDIATFFQMGCAFFILILLGCCDPFVNPALLILLYDIVPEDDLPRAFGRGQVLNNLGTIVGPPLAAGIFFTLGIQWCIFFNAASFLVSFLNFMLIRPERNAQKEEVKAEQGAKEEKKAGFVHELVEGLRFVGGNGVLIAVGVSLSLIALGAGGLNTLNLFFATDNLHATPDIYVYLDVLYGIGAIIGALTVGPWVQKKLGVMSGFCIPGIVTGLLLFTYARLDNVYAGFIVLFFVGVSQATFYVSFGPLLLKVTPRKLIGRANAVIGQLSTFAGMISIGLASVLVTSPLHNKHLTLPGFTLGPIDTIFMVVGLLALTSGIQAMATFNDYKLVDKQEETPAEKSSENEDVSQPLISYVGRPGWLSTKKRQAAICLVGFLVCLLIILPVAFIAPSSTAATVTMSYGHPATGETIEGMECASTVATRQQLRTHLTLYVNGHMAALPTGIGIVSPKQPGVRALASNGNLYCLYPLHVFEADNIIHADLPDTRTYTLGQFFSVWGQPLSRTQIADYKADAGKQLKFVVFDGKGNEINYTGDPGALSLEEHKTIVVLYNSPDVHPTPFTDWNGL</sequence>
<feature type="transmembrane region" description="Helical" evidence="6">
    <location>
        <begin position="326"/>
        <end position="347"/>
    </location>
</feature>
<dbReference type="InterPro" id="IPR036259">
    <property type="entry name" value="MFS_trans_sf"/>
</dbReference>
<evidence type="ECO:0000259" key="7">
    <source>
        <dbReference type="PROSITE" id="PS50850"/>
    </source>
</evidence>
<dbReference type="Pfam" id="PF07690">
    <property type="entry name" value="MFS_1"/>
    <property type="match status" value="1"/>
</dbReference>
<reference evidence="8 9" key="1">
    <citation type="submission" date="2019-01" db="EMBL/GenBank/DDBJ databases">
        <title>Ktedonosporobacter rubrisoli SCAWS-G2.</title>
        <authorList>
            <person name="Huang Y."/>
            <person name="Yan B."/>
        </authorList>
    </citation>
    <scope>NUCLEOTIDE SEQUENCE [LARGE SCALE GENOMIC DNA]</scope>
    <source>
        <strain evidence="8 9">SCAWS-G2</strain>
    </source>
</reference>
<dbReference type="OrthoDB" id="9775268at2"/>
<evidence type="ECO:0000313" key="8">
    <source>
        <dbReference type="EMBL" id="QBD82928.1"/>
    </source>
</evidence>
<feature type="transmembrane region" description="Helical" evidence="6">
    <location>
        <begin position="263"/>
        <end position="287"/>
    </location>
</feature>
<dbReference type="PANTHER" id="PTHR23513:SF6">
    <property type="entry name" value="MAJOR FACILITATOR SUPERFAMILY ASSOCIATED DOMAIN-CONTAINING PROTEIN"/>
    <property type="match status" value="1"/>
</dbReference>
<accession>A0A4P6K3S9</accession>
<dbReference type="RefSeq" id="WP_129893997.1">
    <property type="nucleotide sequence ID" value="NZ_CP035758.1"/>
</dbReference>
<keyword evidence="4 6" id="KW-1133">Transmembrane helix</keyword>
<keyword evidence="2" id="KW-1003">Cell membrane</keyword>
<keyword evidence="5 6" id="KW-0472">Membrane</keyword>
<dbReference type="Proteomes" id="UP000290365">
    <property type="component" value="Chromosome"/>
</dbReference>
<gene>
    <name evidence="8" type="ORF">EPA93_45995</name>
</gene>
<feature type="transmembrane region" description="Helical" evidence="6">
    <location>
        <begin position="497"/>
        <end position="518"/>
    </location>
</feature>
<dbReference type="InterPro" id="IPR011701">
    <property type="entry name" value="MFS"/>
</dbReference>
<dbReference type="CDD" id="cd06173">
    <property type="entry name" value="MFS_MefA_like"/>
    <property type="match status" value="1"/>
</dbReference>
<dbReference type="GO" id="GO:0022857">
    <property type="term" value="F:transmembrane transporter activity"/>
    <property type="evidence" value="ECO:0007669"/>
    <property type="project" value="InterPro"/>
</dbReference>
<keyword evidence="3 6" id="KW-0812">Transmembrane</keyword>